<accession>A0ACC1NSF9</accession>
<protein>
    <submittedName>
        <fullName evidence="1">Uncharacterized protein</fullName>
    </submittedName>
</protein>
<gene>
    <name evidence="1" type="ORF">NQ176_g1502</name>
</gene>
<dbReference type="Proteomes" id="UP001143910">
    <property type="component" value="Unassembled WGS sequence"/>
</dbReference>
<dbReference type="EMBL" id="JANJQO010000085">
    <property type="protein sequence ID" value="KAJ2982267.1"/>
    <property type="molecule type" value="Genomic_DNA"/>
</dbReference>
<keyword evidence="2" id="KW-1185">Reference proteome</keyword>
<evidence type="ECO:0000313" key="2">
    <source>
        <dbReference type="Proteomes" id="UP001143910"/>
    </source>
</evidence>
<proteinExistence type="predicted"/>
<comment type="caution">
    <text evidence="1">The sequence shown here is derived from an EMBL/GenBank/DDBJ whole genome shotgun (WGS) entry which is preliminary data.</text>
</comment>
<name>A0ACC1NSF9_9HYPO</name>
<reference evidence="1" key="1">
    <citation type="submission" date="2022-08" db="EMBL/GenBank/DDBJ databases">
        <title>Genome Sequence of Lecanicillium fungicola.</title>
        <authorList>
            <person name="Buettner E."/>
        </authorList>
    </citation>
    <scope>NUCLEOTIDE SEQUENCE</scope>
    <source>
        <strain evidence="1">Babe33</strain>
    </source>
</reference>
<organism evidence="1 2">
    <name type="scientific">Zarea fungicola</name>
    <dbReference type="NCBI Taxonomy" id="93591"/>
    <lineage>
        <taxon>Eukaryota</taxon>
        <taxon>Fungi</taxon>
        <taxon>Dikarya</taxon>
        <taxon>Ascomycota</taxon>
        <taxon>Pezizomycotina</taxon>
        <taxon>Sordariomycetes</taxon>
        <taxon>Hypocreomycetidae</taxon>
        <taxon>Hypocreales</taxon>
        <taxon>Cordycipitaceae</taxon>
        <taxon>Zarea</taxon>
    </lineage>
</organism>
<evidence type="ECO:0000313" key="1">
    <source>
        <dbReference type="EMBL" id="KAJ2982267.1"/>
    </source>
</evidence>
<sequence>MGATTSAFALKMQLRLTQYTTSLRDQSHVLPVTVMTAERFDSCRWKKRGVYADAYITQAIWKGDMTNLRDIIELDMLLENIYTWAVRIFKPYVATCIHQWAAHYPEEQMAEGSAPTEVGAASLQEEQRQRHRNSHSTVEKPAEIDTLSQASGSKLSTSEWEKLLEDTDKVVVRRVQELMQNVRLTLASPSPPHAKAAAEN</sequence>